<organism evidence="1 2">
    <name type="scientific">Paeniglutamicibacter cryotolerans</name>
    <dbReference type="NCBI Taxonomy" id="670079"/>
    <lineage>
        <taxon>Bacteria</taxon>
        <taxon>Bacillati</taxon>
        <taxon>Actinomycetota</taxon>
        <taxon>Actinomycetes</taxon>
        <taxon>Micrococcales</taxon>
        <taxon>Micrococcaceae</taxon>
        <taxon>Paeniglutamicibacter</taxon>
    </lineage>
</organism>
<comment type="caution">
    <text evidence="1">The sequence shown here is derived from an EMBL/GenBank/DDBJ whole genome shotgun (WGS) entry which is preliminary data.</text>
</comment>
<name>A0A839QYQ2_9MICC</name>
<evidence type="ECO:0000313" key="1">
    <source>
        <dbReference type="EMBL" id="MBB2997091.1"/>
    </source>
</evidence>
<dbReference type="EMBL" id="JACHVS010000002">
    <property type="protein sequence ID" value="MBB2997091.1"/>
    <property type="molecule type" value="Genomic_DNA"/>
</dbReference>
<accession>A0A839QYQ2</accession>
<sequence>MLSGYSVFEHYSVGLLDGFMVIKTRDVLAERCIFPRKVNGLTISVRCSWNRLDSLHAKVQINLLLAENKAAACTYLNEYQKGQTAATGRSAIQAPTVTGRKLEIATRPRWPSYSGSPLRMKIRALQLTGIVRPRVKLPLRQVNTSGKATTLRHPETSGKWLAHDSDFLR</sequence>
<keyword evidence="2" id="KW-1185">Reference proteome</keyword>
<dbReference type="AlphaFoldDB" id="A0A839QYQ2"/>
<dbReference type="Proteomes" id="UP000523000">
    <property type="component" value="Unassembled WGS sequence"/>
</dbReference>
<gene>
    <name evidence="1" type="ORF">E9229_003338</name>
</gene>
<reference evidence="1 2" key="1">
    <citation type="submission" date="2020-08" db="EMBL/GenBank/DDBJ databases">
        <title>Sequencing the genomes of 1000 actinobacteria strains.</title>
        <authorList>
            <person name="Klenk H.-P."/>
        </authorList>
    </citation>
    <scope>NUCLEOTIDE SEQUENCE [LARGE SCALE GENOMIC DNA]</scope>
    <source>
        <strain evidence="1 2">DSM 22826</strain>
    </source>
</reference>
<protein>
    <submittedName>
        <fullName evidence="1">Uncharacterized protein</fullName>
    </submittedName>
</protein>
<evidence type="ECO:0000313" key="2">
    <source>
        <dbReference type="Proteomes" id="UP000523000"/>
    </source>
</evidence>
<proteinExistence type="predicted"/>